<name>A0ABS8S9T0_DATST</name>
<dbReference type="InterPro" id="IPR007789">
    <property type="entry name" value="DUF688"/>
</dbReference>
<keyword evidence="2" id="KW-1185">Reference proteome</keyword>
<evidence type="ECO:0000313" key="1">
    <source>
        <dbReference type="EMBL" id="MCD7455580.1"/>
    </source>
</evidence>
<sequence>MFGLTTILVQIAKQRASGIKVIMSSIGSSRIKLLRWRLVEMQFSKNKVLYVAKNLMEDKQLNLNQPFLNQSGLSGLDESSNHRTTTDPQARDFMIDRFLPAAESHGFRKTLETPHYAPRKQPAVQEQPRQLKKVVNGDKRPQLRYGPSFAFVIPIP</sequence>
<protein>
    <submittedName>
        <fullName evidence="1">Uncharacterized protein</fullName>
    </submittedName>
</protein>
<gene>
    <name evidence="1" type="ORF">HAX54_028701</name>
</gene>
<organism evidence="1 2">
    <name type="scientific">Datura stramonium</name>
    <name type="common">Jimsonweed</name>
    <name type="synonym">Common thornapple</name>
    <dbReference type="NCBI Taxonomy" id="4076"/>
    <lineage>
        <taxon>Eukaryota</taxon>
        <taxon>Viridiplantae</taxon>
        <taxon>Streptophyta</taxon>
        <taxon>Embryophyta</taxon>
        <taxon>Tracheophyta</taxon>
        <taxon>Spermatophyta</taxon>
        <taxon>Magnoliopsida</taxon>
        <taxon>eudicotyledons</taxon>
        <taxon>Gunneridae</taxon>
        <taxon>Pentapetalae</taxon>
        <taxon>asterids</taxon>
        <taxon>lamiids</taxon>
        <taxon>Solanales</taxon>
        <taxon>Solanaceae</taxon>
        <taxon>Solanoideae</taxon>
        <taxon>Datureae</taxon>
        <taxon>Datura</taxon>
    </lineage>
</organism>
<reference evidence="1 2" key="1">
    <citation type="journal article" date="2021" name="BMC Genomics">
        <title>Datura genome reveals duplications of psychoactive alkaloid biosynthetic genes and high mutation rate following tissue culture.</title>
        <authorList>
            <person name="Rajewski A."/>
            <person name="Carter-House D."/>
            <person name="Stajich J."/>
            <person name="Litt A."/>
        </authorList>
    </citation>
    <scope>NUCLEOTIDE SEQUENCE [LARGE SCALE GENOMIC DNA]</scope>
    <source>
        <strain evidence="1">AR-01</strain>
    </source>
</reference>
<dbReference type="Pfam" id="PF05097">
    <property type="entry name" value="DUF688"/>
    <property type="match status" value="1"/>
</dbReference>
<dbReference type="PANTHER" id="PTHR33671:SF2">
    <property type="entry name" value="N-METHYLTRANSFERASE, PUTATIVE (DUF688)-RELATED"/>
    <property type="match status" value="1"/>
</dbReference>
<evidence type="ECO:0000313" key="2">
    <source>
        <dbReference type="Proteomes" id="UP000823775"/>
    </source>
</evidence>
<dbReference type="EMBL" id="JACEIK010000353">
    <property type="protein sequence ID" value="MCD7455580.1"/>
    <property type="molecule type" value="Genomic_DNA"/>
</dbReference>
<dbReference type="PANTHER" id="PTHR33671">
    <property type="entry name" value="N-METHYLTRANSFERASE, PUTATIVE (DUF688)-RELATED"/>
    <property type="match status" value="1"/>
</dbReference>
<proteinExistence type="predicted"/>
<comment type="caution">
    <text evidence="1">The sequence shown here is derived from an EMBL/GenBank/DDBJ whole genome shotgun (WGS) entry which is preliminary data.</text>
</comment>
<accession>A0ABS8S9T0</accession>
<dbReference type="Proteomes" id="UP000823775">
    <property type="component" value="Unassembled WGS sequence"/>
</dbReference>